<dbReference type="Gene3D" id="2.60.120.40">
    <property type="match status" value="1"/>
</dbReference>
<accession>A0ABQ4KEC7</accession>
<name>A0ABQ4KEC7_9BACI</name>
<evidence type="ECO:0000313" key="3">
    <source>
        <dbReference type="Proteomes" id="UP000679950"/>
    </source>
</evidence>
<gene>
    <name evidence="2" type="ORF">J8TS2_06410</name>
</gene>
<feature type="domain" description="C1q" evidence="1">
    <location>
        <begin position="49"/>
        <end position="189"/>
    </location>
</feature>
<evidence type="ECO:0000313" key="2">
    <source>
        <dbReference type="EMBL" id="GIN56322.1"/>
    </source>
</evidence>
<dbReference type="InterPro" id="IPR008983">
    <property type="entry name" value="Tumour_necrosis_fac-like_dom"/>
</dbReference>
<dbReference type="EMBL" id="BORB01000003">
    <property type="protein sequence ID" value="GIN56322.1"/>
    <property type="molecule type" value="Genomic_DNA"/>
</dbReference>
<dbReference type="Proteomes" id="UP000679950">
    <property type="component" value="Unassembled WGS sequence"/>
</dbReference>
<keyword evidence="3" id="KW-1185">Reference proteome</keyword>
<dbReference type="SMART" id="SM00110">
    <property type="entry name" value="C1Q"/>
    <property type="match status" value="1"/>
</dbReference>
<organism evidence="2 3">
    <name type="scientific">Lederbergia ruris</name>
    <dbReference type="NCBI Taxonomy" id="217495"/>
    <lineage>
        <taxon>Bacteria</taxon>
        <taxon>Bacillati</taxon>
        <taxon>Bacillota</taxon>
        <taxon>Bacilli</taxon>
        <taxon>Bacillales</taxon>
        <taxon>Bacillaceae</taxon>
        <taxon>Lederbergia</taxon>
    </lineage>
</organism>
<dbReference type="SUPFAM" id="SSF49842">
    <property type="entry name" value="TNF-like"/>
    <property type="match status" value="1"/>
</dbReference>
<protein>
    <recommendedName>
        <fullName evidence="1">C1q domain-containing protein</fullName>
    </recommendedName>
</protein>
<sequence length="189" mass="20854">MSSHSKKRSSYREPKPYLAPYVARGTNRELTASSLQNEQTFPAAAELDITQATSAFRAVRTGPMPLTALTFTEVLYTTERLDVNNEYDTATGNFIPQNSGLYSFHASVEFFPTTTGQLYFIQLLLRVNDNPVADAFDYFPSNEGYTSVSAIVDLQAGDVVDVMARSGVAGTINNFSNPNQVRFEGVRIN</sequence>
<reference evidence="2 3" key="1">
    <citation type="submission" date="2021-03" db="EMBL/GenBank/DDBJ databases">
        <title>Antimicrobial resistance genes in bacteria isolated from Japanese honey, and their potential for conferring macrolide and lincosamide resistance in the American foulbrood pathogen Paenibacillus larvae.</title>
        <authorList>
            <person name="Okamoto M."/>
            <person name="Kumagai M."/>
            <person name="Kanamori H."/>
            <person name="Takamatsu D."/>
        </authorList>
    </citation>
    <scope>NUCLEOTIDE SEQUENCE [LARGE SCALE GENOMIC DNA]</scope>
    <source>
        <strain evidence="2 3">J8TS2</strain>
    </source>
</reference>
<dbReference type="PROSITE" id="PS50871">
    <property type="entry name" value="C1Q"/>
    <property type="match status" value="1"/>
</dbReference>
<dbReference type="RefSeq" id="WP_212965473.1">
    <property type="nucleotide sequence ID" value="NZ_BORB01000003.1"/>
</dbReference>
<comment type="caution">
    <text evidence="2">The sequence shown here is derived from an EMBL/GenBank/DDBJ whole genome shotgun (WGS) entry which is preliminary data.</text>
</comment>
<dbReference type="Pfam" id="PF00386">
    <property type="entry name" value="C1q"/>
    <property type="match status" value="1"/>
</dbReference>
<evidence type="ECO:0000259" key="1">
    <source>
        <dbReference type="PROSITE" id="PS50871"/>
    </source>
</evidence>
<proteinExistence type="predicted"/>
<dbReference type="InterPro" id="IPR001073">
    <property type="entry name" value="C1q_dom"/>
</dbReference>